<evidence type="ECO:0000256" key="1">
    <source>
        <dbReference type="SAM" id="MobiDB-lite"/>
    </source>
</evidence>
<sequence length="89" mass="10040">MTISIWGWGSLSITSWGWGSSIIDYIPVLLGQYLHGGAWTWVITRDSVEIRSQDSTTAFFRTKPSLIPVRSPGDTIPTERSQGWPWQTD</sequence>
<feature type="compositionally biased region" description="Polar residues" evidence="1">
    <location>
        <begin position="78"/>
        <end position="89"/>
    </location>
</feature>
<comment type="caution">
    <text evidence="2">The sequence shown here is derived from an EMBL/GenBank/DDBJ whole genome shotgun (WGS) entry which is preliminary data.</text>
</comment>
<gene>
    <name evidence="2" type="ORF">LCGC14_1272230</name>
</gene>
<feature type="region of interest" description="Disordered" evidence="1">
    <location>
        <begin position="68"/>
        <end position="89"/>
    </location>
</feature>
<dbReference type="EMBL" id="LAZR01007152">
    <property type="protein sequence ID" value="KKM87110.1"/>
    <property type="molecule type" value="Genomic_DNA"/>
</dbReference>
<reference evidence="2" key="1">
    <citation type="journal article" date="2015" name="Nature">
        <title>Complex archaea that bridge the gap between prokaryotes and eukaryotes.</title>
        <authorList>
            <person name="Spang A."/>
            <person name="Saw J.H."/>
            <person name="Jorgensen S.L."/>
            <person name="Zaremba-Niedzwiedzka K."/>
            <person name="Martijn J."/>
            <person name="Lind A.E."/>
            <person name="van Eijk R."/>
            <person name="Schleper C."/>
            <person name="Guy L."/>
            <person name="Ettema T.J."/>
        </authorList>
    </citation>
    <scope>NUCLEOTIDE SEQUENCE</scope>
</reference>
<name>A0A0F9NED4_9ZZZZ</name>
<proteinExistence type="predicted"/>
<evidence type="ECO:0000313" key="2">
    <source>
        <dbReference type="EMBL" id="KKM87110.1"/>
    </source>
</evidence>
<protein>
    <submittedName>
        <fullName evidence="2">Uncharacterized protein</fullName>
    </submittedName>
</protein>
<accession>A0A0F9NED4</accession>
<organism evidence="2">
    <name type="scientific">marine sediment metagenome</name>
    <dbReference type="NCBI Taxonomy" id="412755"/>
    <lineage>
        <taxon>unclassified sequences</taxon>
        <taxon>metagenomes</taxon>
        <taxon>ecological metagenomes</taxon>
    </lineage>
</organism>
<dbReference type="AlphaFoldDB" id="A0A0F9NED4"/>